<sequence length="288" mass="33447">MGVVREWFVLRDRDSFELFYCIDAACEFVATKSPDESFYHRLIIKDENCEDRYCKRVKIVDEGYKNVSTTNSVNNFYGRQIVGNFHCRTQNCSQIKIISQENYDHTGTNDVFFLRSDEQLNATIFLGENTKEIPHLVRDTYRRAGISTANGNFSFCQRDVKSDKNVFSCVSGYSKEWVNLTFDYEPQNFIMYGAVGGQYLVLTGKEGELAEGENLIPHTFYLTAFDARGIRRNSKEITTFKKELNNDKRDILHAHIYEDKGKEYCVNLYKIEDLVSHKKCFGIQELFA</sequence>
<protein>
    <submittedName>
        <fullName evidence="1">Uncharacterized protein</fullName>
    </submittedName>
</protein>
<gene>
    <name evidence="1" type="ORF">QAD02_011237</name>
</gene>
<reference evidence="1" key="1">
    <citation type="submission" date="2023-04" db="EMBL/GenBank/DDBJ databases">
        <title>A chromosome-level genome assembly of the parasitoid wasp Eretmocerus hayati.</title>
        <authorList>
            <person name="Zhong Y."/>
            <person name="Liu S."/>
            <person name="Liu Y."/>
        </authorList>
    </citation>
    <scope>NUCLEOTIDE SEQUENCE</scope>
    <source>
        <strain evidence="1">ZJU_SS_LIU_2023</strain>
    </source>
</reference>
<dbReference type="EMBL" id="CM056742">
    <property type="protein sequence ID" value="KAJ8675451.1"/>
    <property type="molecule type" value="Genomic_DNA"/>
</dbReference>
<dbReference type="Proteomes" id="UP001239111">
    <property type="component" value="Chromosome 2"/>
</dbReference>
<name>A0ACC2NXC0_9HYME</name>
<accession>A0ACC2NXC0</accession>
<evidence type="ECO:0000313" key="2">
    <source>
        <dbReference type="Proteomes" id="UP001239111"/>
    </source>
</evidence>
<comment type="caution">
    <text evidence="1">The sequence shown here is derived from an EMBL/GenBank/DDBJ whole genome shotgun (WGS) entry which is preliminary data.</text>
</comment>
<keyword evidence="2" id="KW-1185">Reference proteome</keyword>
<proteinExistence type="predicted"/>
<organism evidence="1 2">
    <name type="scientific">Eretmocerus hayati</name>
    <dbReference type="NCBI Taxonomy" id="131215"/>
    <lineage>
        <taxon>Eukaryota</taxon>
        <taxon>Metazoa</taxon>
        <taxon>Ecdysozoa</taxon>
        <taxon>Arthropoda</taxon>
        <taxon>Hexapoda</taxon>
        <taxon>Insecta</taxon>
        <taxon>Pterygota</taxon>
        <taxon>Neoptera</taxon>
        <taxon>Endopterygota</taxon>
        <taxon>Hymenoptera</taxon>
        <taxon>Apocrita</taxon>
        <taxon>Proctotrupomorpha</taxon>
        <taxon>Chalcidoidea</taxon>
        <taxon>Aphelinidae</taxon>
        <taxon>Aphelininae</taxon>
        <taxon>Eretmocerus</taxon>
    </lineage>
</organism>
<evidence type="ECO:0000313" key="1">
    <source>
        <dbReference type="EMBL" id="KAJ8675451.1"/>
    </source>
</evidence>